<protein>
    <recommendedName>
        <fullName evidence="2">DUF6199 domain-containing protein</fullName>
    </recommendedName>
</protein>
<keyword evidence="1" id="KW-0812">Transmembrane</keyword>
<evidence type="ECO:0000313" key="4">
    <source>
        <dbReference type="Proteomes" id="UP001596447"/>
    </source>
</evidence>
<sequence>MDLRSLLAVVLGAALGVLCLAYPEGIVRVQLVGRSQRRRGPYGEDEFPQWMIHLVRVAGVALLGVAVFIAVQSL</sequence>
<feature type="domain" description="DUF6199" evidence="2">
    <location>
        <begin position="8"/>
        <end position="72"/>
    </location>
</feature>
<dbReference type="Pfam" id="PF19701">
    <property type="entry name" value="DUF6199"/>
    <property type="match status" value="1"/>
</dbReference>
<gene>
    <name evidence="3" type="ORF">ACFQJ9_13305</name>
</gene>
<dbReference type="RefSeq" id="WP_279527160.1">
    <property type="nucleotide sequence ID" value="NZ_CP122312.1"/>
</dbReference>
<feature type="transmembrane region" description="Helical" evidence="1">
    <location>
        <begin position="50"/>
        <end position="71"/>
    </location>
</feature>
<name>A0ABD5Z552_9EURY</name>
<reference evidence="3 4" key="1">
    <citation type="journal article" date="2019" name="Int. J. Syst. Evol. Microbiol.">
        <title>The Global Catalogue of Microorganisms (GCM) 10K type strain sequencing project: providing services to taxonomists for standard genome sequencing and annotation.</title>
        <authorList>
            <consortium name="The Broad Institute Genomics Platform"/>
            <consortium name="The Broad Institute Genome Sequencing Center for Infectious Disease"/>
            <person name="Wu L."/>
            <person name="Ma J."/>
        </authorList>
    </citation>
    <scope>NUCLEOTIDE SEQUENCE [LARGE SCALE GENOMIC DNA]</scope>
    <source>
        <strain evidence="3 4">XZGYJ-43</strain>
    </source>
</reference>
<keyword evidence="4" id="KW-1185">Reference proteome</keyword>
<keyword evidence="1" id="KW-0472">Membrane</keyword>
<dbReference type="Proteomes" id="UP001596447">
    <property type="component" value="Unassembled WGS sequence"/>
</dbReference>
<keyword evidence="1" id="KW-1133">Transmembrane helix</keyword>
<evidence type="ECO:0000313" key="3">
    <source>
        <dbReference type="EMBL" id="MFC7200379.1"/>
    </source>
</evidence>
<comment type="caution">
    <text evidence="3">The sequence shown here is derived from an EMBL/GenBank/DDBJ whole genome shotgun (WGS) entry which is preliminary data.</text>
</comment>
<organism evidence="3 4">
    <name type="scientific">Halospeciosus flavus</name>
    <dbReference type="NCBI Taxonomy" id="3032283"/>
    <lineage>
        <taxon>Archaea</taxon>
        <taxon>Methanobacteriati</taxon>
        <taxon>Methanobacteriota</taxon>
        <taxon>Stenosarchaea group</taxon>
        <taxon>Halobacteria</taxon>
        <taxon>Halobacteriales</taxon>
        <taxon>Halobacteriaceae</taxon>
        <taxon>Halospeciosus</taxon>
    </lineage>
</organism>
<evidence type="ECO:0000256" key="1">
    <source>
        <dbReference type="SAM" id="Phobius"/>
    </source>
</evidence>
<proteinExistence type="predicted"/>
<dbReference type="InterPro" id="IPR045679">
    <property type="entry name" value="DUF6199"/>
</dbReference>
<accession>A0ABD5Z552</accession>
<evidence type="ECO:0000259" key="2">
    <source>
        <dbReference type="Pfam" id="PF19701"/>
    </source>
</evidence>
<dbReference type="AlphaFoldDB" id="A0ABD5Z552"/>
<dbReference type="EMBL" id="JBHTAR010000011">
    <property type="protein sequence ID" value="MFC7200379.1"/>
    <property type="molecule type" value="Genomic_DNA"/>
</dbReference>